<keyword evidence="1" id="KW-0472">Membrane</keyword>
<feature type="domain" description="PLD phosphodiesterase" evidence="2">
    <location>
        <begin position="375"/>
        <end position="402"/>
    </location>
</feature>
<dbReference type="EC" id="2.7.8.-" evidence="3"/>
<dbReference type="SUPFAM" id="SSF56024">
    <property type="entry name" value="Phospholipase D/nuclease"/>
    <property type="match status" value="2"/>
</dbReference>
<keyword evidence="3" id="KW-0808">Transferase</keyword>
<dbReference type="PANTHER" id="PTHR21248:SF12">
    <property type="entry name" value="CARDIOLIPIN SYNTHASE C"/>
    <property type="match status" value="1"/>
</dbReference>
<dbReference type="CDD" id="cd09111">
    <property type="entry name" value="PLDc_ymdC_like_1"/>
    <property type="match status" value="1"/>
</dbReference>
<sequence>MTGNMLINILIMIVVLYFIYVFVTAVVLFYVPLHKGKDLKVMNTENFYGKKESTDRIMLLENGYFSGLVRMQMIQEARHTIDIAYFSIGKGRSSDLLMGALFEAADRGIRIRVLLDGISHGLKGKRKNVLYALAFHNNIELKYYEPFTILKPWTWHNRLHDKIIVVDGQLGISGGRNIGDKYLASQPDKNFVYDRDVLIYNTKQESNSVILSMEKYVEKLWNHPYTRKAFPKLKKTKQFRGLSGKKLLIDQYEEAKKANEPFVHPYIVWRESTMPTRKVSFITNPIQRMNKSPFIWKTFIKLSEQAEKSIVVQSPYIVPTKEMEQYIDKSVKSKVQRIILTNSITSTPNAMAFSAYLGVKNRVIKAASKLYEYQQPYSIHGKSVVYDQRLSAVGSFNLDSRSVFLNTESMVMIDSEEFAAELTGAIETKISHSTLVGNEGEPVDFNTDSQKNVPPVKSALLHILSVFTRFWRHFV</sequence>
<dbReference type="Proteomes" id="UP000036410">
    <property type="component" value="Chromosome"/>
</dbReference>
<dbReference type="InterPro" id="IPR025202">
    <property type="entry name" value="PLD-like_dom"/>
</dbReference>
<keyword evidence="1" id="KW-0812">Transmembrane</keyword>
<evidence type="ECO:0000313" key="4">
    <source>
        <dbReference type="Proteomes" id="UP000036410"/>
    </source>
</evidence>
<feature type="domain" description="PLD phosphodiesterase" evidence="2">
    <location>
        <begin position="155"/>
        <end position="182"/>
    </location>
</feature>
<proteinExistence type="predicted"/>
<feature type="transmembrane region" description="Helical" evidence="1">
    <location>
        <begin position="6"/>
        <end position="31"/>
    </location>
</feature>
<dbReference type="PROSITE" id="PS50035">
    <property type="entry name" value="PLD"/>
    <property type="match status" value="2"/>
</dbReference>
<keyword evidence="1" id="KW-1133">Transmembrane helix</keyword>
<reference evidence="3 4" key="1">
    <citation type="submission" date="2015-01" db="EMBL/GenBank/DDBJ databases">
        <title>Genome sequence of bacillus megaterium Q3.</title>
        <authorList>
            <person name="Wang Y."/>
            <person name="Luo K."/>
            <person name="Bai L."/>
            <person name="Luo F."/>
        </authorList>
    </citation>
    <scope>NUCLEOTIDE SEQUENCE [LARGE SCALE GENOMIC DNA]</scope>
    <source>
        <strain evidence="3 4">Q3</strain>
    </source>
</reference>
<accession>A0A806TZC4</accession>
<dbReference type="GO" id="GO:0032049">
    <property type="term" value="P:cardiolipin biosynthetic process"/>
    <property type="evidence" value="ECO:0007669"/>
    <property type="project" value="UniProtKB-ARBA"/>
</dbReference>
<dbReference type="InterPro" id="IPR001736">
    <property type="entry name" value="PLipase_D/transphosphatidylase"/>
</dbReference>
<gene>
    <name evidence="3" type="primary">cls_2</name>
    <name evidence="3" type="ORF">AS52_02261</name>
</gene>
<dbReference type="EMBL" id="CP010586">
    <property type="protein sequence ID" value="AKP77226.1"/>
    <property type="molecule type" value="Genomic_DNA"/>
</dbReference>
<protein>
    <submittedName>
        <fullName evidence="3">Cardiolipin synthase</fullName>
        <ecNumber evidence="3">2.7.8.-</ecNumber>
    </submittedName>
</protein>
<dbReference type="Pfam" id="PF13091">
    <property type="entry name" value="PLDc_2"/>
    <property type="match status" value="2"/>
</dbReference>
<organism evidence="3 4">
    <name type="scientific">Priestia megaterium Q3</name>
    <dbReference type="NCBI Taxonomy" id="1452722"/>
    <lineage>
        <taxon>Bacteria</taxon>
        <taxon>Bacillati</taxon>
        <taxon>Bacillota</taxon>
        <taxon>Bacilli</taxon>
        <taxon>Bacillales</taxon>
        <taxon>Bacillaceae</taxon>
        <taxon>Priestia</taxon>
    </lineage>
</organism>
<dbReference type="Gene3D" id="3.30.870.10">
    <property type="entry name" value="Endonuclease Chain A"/>
    <property type="match status" value="2"/>
</dbReference>
<dbReference type="GO" id="GO:0030572">
    <property type="term" value="F:phosphatidyltransferase activity"/>
    <property type="evidence" value="ECO:0007669"/>
    <property type="project" value="UniProtKB-ARBA"/>
</dbReference>
<dbReference type="AlphaFoldDB" id="A0A806TZC4"/>
<evidence type="ECO:0000259" key="2">
    <source>
        <dbReference type="PROSITE" id="PS50035"/>
    </source>
</evidence>
<name>A0A806TZC4_PRIMG</name>
<dbReference type="PANTHER" id="PTHR21248">
    <property type="entry name" value="CARDIOLIPIN SYNTHASE"/>
    <property type="match status" value="1"/>
</dbReference>
<evidence type="ECO:0000313" key="3">
    <source>
        <dbReference type="EMBL" id="AKP77226.1"/>
    </source>
</evidence>
<dbReference type="SMART" id="SM00155">
    <property type="entry name" value="PLDc"/>
    <property type="match status" value="2"/>
</dbReference>
<evidence type="ECO:0000256" key="1">
    <source>
        <dbReference type="SAM" id="Phobius"/>
    </source>
</evidence>
<dbReference type="CDD" id="cd09113">
    <property type="entry name" value="PLDc_ymdC_like_2"/>
    <property type="match status" value="1"/>
</dbReference>